<dbReference type="PROSITE" id="PS50294">
    <property type="entry name" value="WD_REPEATS_REGION"/>
    <property type="match status" value="2"/>
</dbReference>
<evidence type="ECO:0000256" key="1">
    <source>
        <dbReference type="ARBA" id="ARBA00022574"/>
    </source>
</evidence>
<keyword evidence="2" id="KW-0677">Repeat</keyword>
<dbReference type="SMART" id="SM00320">
    <property type="entry name" value="WD40"/>
    <property type="match status" value="7"/>
</dbReference>
<proteinExistence type="predicted"/>
<evidence type="ECO:0000313" key="4">
    <source>
        <dbReference type="EMBL" id="KAK8938788.1"/>
    </source>
</evidence>
<dbReference type="CDD" id="cd00200">
    <property type="entry name" value="WD40"/>
    <property type="match status" value="1"/>
</dbReference>
<reference evidence="4 5" key="1">
    <citation type="journal article" date="2022" name="Nat. Plants">
        <title>Genomes of leafy and leafless Platanthera orchids illuminate the evolution of mycoheterotrophy.</title>
        <authorList>
            <person name="Li M.H."/>
            <person name="Liu K.W."/>
            <person name="Li Z."/>
            <person name="Lu H.C."/>
            <person name="Ye Q.L."/>
            <person name="Zhang D."/>
            <person name="Wang J.Y."/>
            <person name="Li Y.F."/>
            <person name="Zhong Z.M."/>
            <person name="Liu X."/>
            <person name="Yu X."/>
            <person name="Liu D.K."/>
            <person name="Tu X.D."/>
            <person name="Liu B."/>
            <person name="Hao Y."/>
            <person name="Liao X.Y."/>
            <person name="Jiang Y.T."/>
            <person name="Sun W.H."/>
            <person name="Chen J."/>
            <person name="Chen Y.Q."/>
            <person name="Ai Y."/>
            <person name="Zhai J.W."/>
            <person name="Wu S.S."/>
            <person name="Zhou Z."/>
            <person name="Hsiao Y.Y."/>
            <person name="Wu W.L."/>
            <person name="Chen Y.Y."/>
            <person name="Lin Y.F."/>
            <person name="Hsu J.L."/>
            <person name="Li C.Y."/>
            <person name="Wang Z.W."/>
            <person name="Zhao X."/>
            <person name="Zhong W.Y."/>
            <person name="Ma X.K."/>
            <person name="Ma L."/>
            <person name="Huang J."/>
            <person name="Chen G.Z."/>
            <person name="Huang M.Z."/>
            <person name="Huang L."/>
            <person name="Peng D.H."/>
            <person name="Luo Y.B."/>
            <person name="Zou S.Q."/>
            <person name="Chen S.P."/>
            <person name="Lan S."/>
            <person name="Tsai W.C."/>
            <person name="Van de Peer Y."/>
            <person name="Liu Z.J."/>
        </authorList>
    </citation>
    <scope>NUCLEOTIDE SEQUENCE [LARGE SCALE GENOMIC DNA]</scope>
    <source>
        <strain evidence="4">Lor287</strain>
    </source>
</reference>
<evidence type="ECO:0000256" key="2">
    <source>
        <dbReference type="ARBA" id="ARBA00022737"/>
    </source>
</evidence>
<keyword evidence="5" id="KW-1185">Reference proteome</keyword>
<dbReference type="PROSITE" id="PS50082">
    <property type="entry name" value="WD_REPEATS_2"/>
    <property type="match status" value="3"/>
</dbReference>
<dbReference type="InterPro" id="IPR020472">
    <property type="entry name" value="WD40_PAC1"/>
</dbReference>
<dbReference type="InterPro" id="IPR036322">
    <property type="entry name" value="WD40_repeat_dom_sf"/>
</dbReference>
<feature type="repeat" description="WD" evidence="3">
    <location>
        <begin position="351"/>
        <end position="380"/>
    </location>
</feature>
<dbReference type="AlphaFoldDB" id="A0AAP0G5N2"/>
<organism evidence="4 5">
    <name type="scientific">Platanthera zijinensis</name>
    <dbReference type="NCBI Taxonomy" id="2320716"/>
    <lineage>
        <taxon>Eukaryota</taxon>
        <taxon>Viridiplantae</taxon>
        <taxon>Streptophyta</taxon>
        <taxon>Embryophyta</taxon>
        <taxon>Tracheophyta</taxon>
        <taxon>Spermatophyta</taxon>
        <taxon>Magnoliopsida</taxon>
        <taxon>Liliopsida</taxon>
        <taxon>Asparagales</taxon>
        <taxon>Orchidaceae</taxon>
        <taxon>Orchidoideae</taxon>
        <taxon>Orchideae</taxon>
        <taxon>Orchidinae</taxon>
        <taxon>Platanthera</taxon>
    </lineage>
</organism>
<dbReference type="Gene3D" id="2.130.10.10">
    <property type="entry name" value="YVTN repeat-like/Quinoprotein amine dehydrogenase"/>
    <property type="match status" value="3"/>
</dbReference>
<feature type="repeat" description="WD" evidence="3">
    <location>
        <begin position="265"/>
        <end position="295"/>
    </location>
</feature>
<dbReference type="InterPro" id="IPR001680">
    <property type="entry name" value="WD40_rpt"/>
</dbReference>
<dbReference type="Proteomes" id="UP001418222">
    <property type="component" value="Unassembled WGS sequence"/>
</dbReference>
<evidence type="ECO:0000313" key="5">
    <source>
        <dbReference type="Proteomes" id="UP001418222"/>
    </source>
</evidence>
<name>A0AAP0G5N2_9ASPA</name>
<protein>
    <submittedName>
        <fullName evidence="4">Guanine nucleotide-binding protein subunit beta-like protein</fullName>
    </submittedName>
</protein>
<sequence length="460" mass="49943">MEVRSTPRPSYHTPYLLYSDPLINSISDEDFSNRRSAVIAGTEYCSDQGSAHAIKAGSSSSPMSPWNNDIASPYNTNPFITPTATEEPVFPPATDLFPAGTGLIGSLVREEGPIYSLATAGDLLYTGSDSKNIRVWKDQKDYTGFKSSSGLVKAIVISSNGHIFTGHQDGKIRIWEKISQKKSHLHKRVGSLPRLKDHFKSAINLSNIFDSRRRRRRHNTAGWIRHTDAVSCLALDENNGLLYSGSWDRTLKIWRVSDCRCLESLNAHEDAVNAVVIGFDGFVFTGSSDGTVKVWLREPGGGRHAQARTLLRQESAVTALAVNMAAAVLYCGSSDGAVNFWGRSLCNGGILKGHRLAVLCLASAGDLLFTGSADKTICVWGRDVSGGHSCLSVLTGHSEPVKCLAVEADAAVEAAVERRRWVVYSGSLDKSIKVWKVSDSAAPPQQCRGNGFSSPYFDAF</sequence>
<dbReference type="EMBL" id="JBBWWQ010000009">
    <property type="protein sequence ID" value="KAK8938788.1"/>
    <property type="molecule type" value="Genomic_DNA"/>
</dbReference>
<evidence type="ECO:0000256" key="3">
    <source>
        <dbReference type="PROSITE-ProRule" id="PRU00221"/>
    </source>
</evidence>
<dbReference type="PANTHER" id="PTHR22844:SF336">
    <property type="entry name" value="PROTEIN JINGUBANG"/>
    <property type="match status" value="1"/>
</dbReference>
<dbReference type="FunFam" id="2.130.10.10:FF:000775">
    <property type="entry name" value="BnaA09g28200D protein"/>
    <property type="match status" value="1"/>
</dbReference>
<dbReference type="InterPro" id="IPR015943">
    <property type="entry name" value="WD40/YVTN_repeat-like_dom_sf"/>
</dbReference>
<accession>A0AAP0G5N2</accession>
<feature type="repeat" description="WD" evidence="3">
    <location>
        <begin position="223"/>
        <end position="264"/>
    </location>
</feature>
<dbReference type="Pfam" id="PF00400">
    <property type="entry name" value="WD40"/>
    <property type="match status" value="6"/>
</dbReference>
<dbReference type="InterPro" id="IPR045182">
    <property type="entry name" value="JINGUBANG-like"/>
</dbReference>
<dbReference type="PANTHER" id="PTHR22844">
    <property type="entry name" value="F-BOX AND WD40 DOMAIN PROTEIN"/>
    <property type="match status" value="1"/>
</dbReference>
<dbReference type="SUPFAM" id="SSF50978">
    <property type="entry name" value="WD40 repeat-like"/>
    <property type="match status" value="1"/>
</dbReference>
<keyword evidence="1 3" id="KW-0853">WD repeat</keyword>
<comment type="caution">
    <text evidence="4">The sequence shown here is derived from an EMBL/GenBank/DDBJ whole genome shotgun (WGS) entry which is preliminary data.</text>
</comment>
<dbReference type="PRINTS" id="PR00320">
    <property type="entry name" value="GPROTEINBRPT"/>
</dbReference>
<gene>
    <name evidence="4" type="primary">ARCA</name>
    <name evidence="4" type="ORF">KSP39_PZI011357</name>
</gene>